<gene>
    <name evidence="1" type="ORF">LAESUDRAFT_723802</name>
</gene>
<dbReference type="RefSeq" id="XP_040766052.1">
    <property type="nucleotide sequence ID" value="XM_040908480.1"/>
</dbReference>
<dbReference type="EMBL" id="KV427615">
    <property type="protein sequence ID" value="KZT08312.1"/>
    <property type="molecule type" value="Genomic_DNA"/>
</dbReference>
<organism evidence="1 2">
    <name type="scientific">Laetiporus sulphureus 93-53</name>
    <dbReference type="NCBI Taxonomy" id="1314785"/>
    <lineage>
        <taxon>Eukaryota</taxon>
        <taxon>Fungi</taxon>
        <taxon>Dikarya</taxon>
        <taxon>Basidiomycota</taxon>
        <taxon>Agaricomycotina</taxon>
        <taxon>Agaricomycetes</taxon>
        <taxon>Polyporales</taxon>
        <taxon>Laetiporus</taxon>
    </lineage>
</organism>
<keyword evidence="2" id="KW-1185">Reference proteome</keyword>
<dbReference type="Proteomes" id="UP000076871">
    <property type="component" value="Unassembled WGS sequence"/>
</dbReference>
<sequence length="70" mass="8037">MSHTRELHITKPIAWTSRLRIVGLPCWVALAYVECEYSQDGHARSMFSVHLRSPHSRPYSRKSGTQADNI</sequence>
<evidence type="ECO:0000313" key="2">
    <source>
        <dbReference type="Proteomes" id="UP000076871"/>
    </source>
</evidence>
<accession>A0A165F3M6</accession>
<name>A0A165F3M6_9APHY</name>
<dbReference type="InParanoid" id="A0A165F3M6"/>
<dbReference type="AlphaFoldDB" id="A0A165F3M6"/>
<protein>
    <submittedName>
        <fullName evidence="1">Uncharacterized protein</fullName>
    </submittedName>
</protein>
<reference evidence="1 2" key="1">
    <citation type="journal article" date="2016" name="Mol. Biol. Evol.">
        <title>Comparative Genomics of Early-Diverging Mushroom-Forming Fungi Provides Insights into the Origins of Lignocellulose Decay Capabilities.</title>
        <authorList>
            <person name="Nagy L.G."/>
            <person name="Riley R."/>
            <person name="Tritt A."/>
            <person name="Adam C."/>
            <person name="Daum C."/>
            <person name="Floudas D."/>
            <person name="Sun H."/>
            <person name="Yadav J.S."/>
            <person name="Pangilinan J."/>
            <person name="Larsson K.H."/>
            <person name="Matsuura K."/>
            <person name="Barry K."/>
            <person name="Labutti K."/>
            <person name="Kuo R."/>
            <person name="Ohm R.A."/>
            <person name="Bhattacharya S.S."/>
            <person name="Shirouzu T."/>
            <person name="Yoshinaga Y."/>
            <person name="Martin F.M."/>
            <person name="Grigoriev I.V."/>
            <person name="Hibbett D.S."/>
        </authorList>
    </citation>
    <scope>NUCLEOTIDE SEQUENCE [LARGE SCALE GENOMIC DNA]</scope>
    <source>
        <strain evidence="1 2">93-53</strain>
    </source>
</reference>
<evidence type="ECO:0000313" key="1">
    <source>
        <dbReference type="EMBL" id="KZT08312.1"/>
    </source>
</evidence>
<proteinExistence type="predicted"/>
<dbReference type="GeneID" id="63825509"/>